<dbReference type="InterPro" id="IPR036259">
    <property type="entry name" value="MFS_trans_sf"/>
</dbReference>
<feature type="transmembrane region" description="Helical" evidence="6">
    <location>
        <begin position="231"/>
        <end position="249"/>
    </location>
</feature>
<evidence type="ECO:0000313" key="8">
    <source>
        <dbReference type="EMBL" id="KAJ5233503.1"/>
    </source>
</evidence>
<dbReference type="GO" id="GO:0005886">
    <property type="term" value="C:plasma membrane"/>
    <property type="evidence" value="ECO:0007669"/>
    <property type="project" value="TreeGrafter"/>
</dbReference>
<evidence type="ECO:0000256" key="3">
    <source>
        <dbReference type="ARBA" id="ARBA00022989"/>
    </source>
</evidence>
<feature type="transmembrane region" description="Helical" evidence="6">
    <location>
        <begin position="200"/>
        <end position="219"/>
    </location>
</feature>
<reference evidence="8" key="1">
    <citation type="submission" date="2022-11" db="EMBL/GenBank/DDBJ databases">
        <authorList>
            <person name="Petersen C."/>
        </authorList>
    </citation>
    <scope>NUCLEOTIDE SEQUENCE</scope>
    <source>
        <strain evidence="8">IBT 23319</strain>
    </source>
</reference>
<dbReference type="Gene3D" id="1.20.1250.20">
    <property type="entry name" value="MFS general substrate transporter like domains"/>
    <property type="match status" value="2"/>
</dbReference>
<comment type="caution">
    <text evidence="8">The sequence shown here is derived from an EMBL/GenBank/DDBJ whole genome shotgun (WGS) entry which is preliminary data.</text>
</comment>
<gene>
    <name evidence="8" type="ORF">N7469_005269</name>
</gene>
<dbReference type="EMBL" id="JAPQKT010000004">
    <property type="protein sequence ID" value="KAJ5233503.1"/>
    <property type="molecule type" value="Genomic_DNA"/>
</dbReference>
<dbReference type="Proteomes" id="UP001147733">
    <property type="component" value="Unassembled WGS sequence"/>
</dbReference>
<comment type="subcellular location">
    <subcellularLocation>
        <location evidence="1">Membrane</location>
        <topology evidence="1">Multi-pass membrane protein</topology>
    </subcellularLocation>
</comment>
<dbReference type="AlphaFoldDB" id="A0A9W9P3W0"/>
<feature type="transmembrane region" description="Helical" evidence="6">
    <location>
        <begin position="295"/>
        <end position="315"/>
    </location>
</feature>
<dbReference type="InterPro" id="IPR020846">
    <property type="entry name" value="MFS_dom"/>
</dbReference>
<dbReference type="PANTHER" id="PTHR23508:SF10">
    <property type="entry name" value="CARBOXYLIC ACID TRANSPORTER PROTEIN HOMOLOG"/>
    <property type="match status" value="1"/>
</dbReference>
<dbReference type="CDD" id="cd17316">
    <property type="entry name" value="MFS_SV2_like"/>
    <property type="match status" value="1"/>
</dbReference>
<name>A0A9W9P3W0_PENCI</name>
<feature type="transmembrane region" description="Helical" evidence="6">
    <location>
        <begin position="143"/>
        <end position="164"/>
    </location>
</feature>
<dbReference type="GO" id="GO:0035879">
    <property type="term" value="P:plasma membrane lactate transport"/>
    <property type="evidence" value="ECO:0007669"/>
    <property type="project" value="TreeGrafter"/>
</dbReference>
<evidence type="ECO:0000259" key="7">
    <source>
        <dbReference type="PROSITE" id="PS50850"/>
    </source>
</evidence>
<keyword evidence="3 6" id="KW-1133">Transmembrane helix</keyword>
<dbReference type="InterPro" id="IPR005828">
    <property type="entry name" value="MFS_sugar_transport-like"/>
</dbReference>
<keyword evidence="2 6" id="KW-0812">Transmembrane</keyword>
<dbReference type="FunFam" id="1.20.1250.20:FF:000340">
    <property type="entry name" value="MFS transporter, SHS family, lactate transporter"/>
    <property type="match status" value="1"/>
</dbReference>
<protein>
    <recommendedName>
        <fullName evidence="7">Major facilitator superfamily (MFS) profile domain-containing protein</fullName>
    </recommendedName>
</protein>
<organism evidence="8 9">
    <name type="scientific">Penicillium citrinum</name>
    <dbReference type="NCBI Taxonomy" id="5077"/>
    <lineage>
        <taxon>Eukaryota</taxon>
        <taxon>Fungi</taxon>
        <taxon>Dikarya</taxon>
        <taxon>Ascomycota</taxon>
        <taxon>Pezizomycotina</taxon>
        <taxon>Eurotiomycetes</taxon>
        <taxon>Eurotiomycetidae</taxon>
        <taxon>Eurotiales</taxon>
        <taxon>Aspergillaceae</taxon>
        <taxon>Penicillium</taxon>
    </lineage>
</organism>
<feature type="transmembrane region" description="Helical" evidence="6">
    <location>
        <begin position="170"/>
        <end position="188"/>
    </location>
</feature>
<dbReference type="Pfam" id="PF00083">
    <property type="entry name" value="Sugar_tr"/>
    <property type="match status" value="1"/>
</dbReference>
<evidence type="ECO:0000256" key="4">
    <source>
        <dbReference type="ARBA" id="ARBA00023136"/>
    </source>
</evidence>
<evidence type="ECO:0000256" key="5">
    <source>
        <dbReference type="SAM" id="MobiDB-lite"/>
    </source>
</evidence>
<feature type="transmembrane region" description="Helical" evidence="6">
    <location>
        <begin position="335"/>
        <end position="356"/>
    </location>
</feature>
<dbReference type="GO" id="GO:0015355">
    <property type="term" value="F:secondary active monocarboxylate transmembrane transporter activity"/>
    <property type="evidence" value="ECO:0007669"/>
    <property type="project" value="TreeGrafter"/>
</dbReference>
<evidence type="ECO:0000256" key="2">
    <source>
        <dbReference type="ARBA" id="ARBA00022692"/>
    </source>
</evidence>
<feature type="transmembrane region" description="Helical" evidence="6">
    <location>
        <begin position="107"/>
        <end position="131"/>
    </location>
</feature>
<evidence type="ECO:0000256" key="6">
    <source>
        <dbReference type="SAM" id="Phobius"/>
    </source>
</evidence>
<feature type="region of interest" description="Disordered" evidence="5">
    <location>
        <begin position="519"/>
        <end position="542"/>
    </location>
</feature>
<keyword evidence="9" id="KW-1185">Reference proteome</keyword>
<keyword evidence="4 6" id="KW-0472">Membrane</keyword>
<feature type="domain" description="Major facilitator superfamily (MFS) profile" evidence="7">
    <location>
        <begin position="47"/>
        <end position="487"/>
    </location>
</feature>
<dbReference type="SUPFAM" id="SSF103473">
    <property type="entry name" value="MFS general substrate transporter"/>
    <property type="match status" value="1"/>
</dbReference>
<feature type="transmembrane region" description="Helical" evidence="6">
    <location>
        <begin position="363"/>
        <end position="381"/>
    </location>
</feature>
<dbReference type="RefSeq" id="XP_056501003.1">
    <property type="nucleotide sequence ID" value="XM_056644189.1"/>
</dbReference>
<accession>A0A9W9P3W0</accession>
<evidence type="ECO:0000313" key="9">
    <source>
        <dbReference type="Proteomes" id="UP001147733"/>
    </source>
</evidence>
<dbReference type="OrthoDB" id="5296287at2759"/>
<dbReference type="PROSITE" id="PS50850">
    <property type="entry name" value="MFS"/>
    <property type="match status" value="1"/>
</dbReference>
<feature type="transmembrane region" description="Helical" evidence="6">
    <location>
        <begin position="464"/>
        <end position="482"/>
    </location>
</feature>
<proteinExistence type="predicted"/>
<dbReference type="PANTHER" id="PTHR23508">
    <property type="entry name" value="CARBOXYLIC ACID TRANSPORTER PROTEIN HOMOLOG"/>
    <property type="match status" value="1"/>
</dbReference>
<evidence type="ECO:0000256" key="1">
    <source>
        <dbReference type="ARBA" id="ARBA00004141"/>
    </source>
</evidence>
<sequence>MNAGWFYSPEQIIRYFATRVTSLKPPKKKLRNPYEILKELTSHQWLMFSAGFLGWTWDSFDFFTVSMTITELSEEFGVSYSDVSWVGANRIIPVSILSLISSRNTDLLILFQGMTVTLMLRSVGAVIFGILADRYGRKWPMIINLGLFIVLELCSGFCNTLPQFLGVRSLYGIAMGGLFGPAAATALEDLPYEARGLLSGLFEMGYATGYLLAAAFYRALVPTTSHGWRSLFWFGAGPPLLIIIFRWYLPETNHFQVMKAEREARANAVAEDGNTKAKDFRVFIRDAGRALRDNWVLFVYLIVLMTGFNSCSHGSQDFYPTFLKDQVGMDATQTTVITVVGQIGALIGGCTIGYISTFFGRRLTMILSCLLGGAIIPAYILPRNMSLVASAFFEQVFVGGVWGPMPIHLLELSPVALRSLMVGLTYQLGNLGSSASATIQSIIGERYPLPAGPGGKKRFNYGKVIAIFMGAVWAFILFFLFWGPEMSEEERQEEAEAALRLEELRASGVSLAEIGEAQFRGKDIDRTPTNDEEKGETGHFEN</sequence>
<dbReference type="GeneID" id="81383356"/>
<reference evidence="8" key="2">
    <citation type="journal article" date="2023" name="IMA Fungus">
        <title>Comparative genomic study of the Penicillium genus elucidates a diverse pangenome and 15 lateral gene transfer events.</title>
        <authorList>
            <person name="Petersen C."/>
            <person name="Sorensen T."/>
            <person name="Nielsen M.R."/>
            <person name="Sondergaard T.E."/>
            <person name="Sorensen J.L."/>
            <person name="Fitzpatrick D.A."/>
            <person name="Frisvad J.C."/>
            <person name="Nielsen K.L."/>
        </authorList>
    </citation>
    <scope>NUCLEOTIDE SEQUENCE</scope>
    <source>
        <strain evidence="8">IBT 23319</strain>
    </source>
</reference>